<dbReference type="PANTHER" id="PTHR10196">
    <property type="entry name" value="SUGAR KINASE"/>
    <property type="match status" value="1"/>
</dbReference>
<gene>
    <name evidence="4" type="primary">Necator_chrIII.g9576</name>
    <name evidence="4" type="ORF">RB195_008811</name>
</gene>
<proteinExistence type="inferred from homology"/>
<dbReference type="InterPro" id="IPR043129">
    <property type="entry name" value="ATPase_NBD"/>
</dbReference>
<evidence type="ECO:0000313" key="5">
    <source>
        <dbReference type="Proteomes" id="UP001303046"/>
    </source>
</evidence>
<name>A0ABR1CS83_NECAM</name>
<accession>A0ABR1CS83</accession>
<evidence type="ECO:0000256" key="2">
    <source>
        <dbReference type="ARBA" id="ARBA00022679"/>
    </source>
</evidence>
<comment type="similarity">
    <text evidence="1">Belongs to the FGGY kinase family.</text>
</comment>
<protein>
    <recommendedName>
        <fullName evidence="6">Carbohydrate kinase, FGGY family protein</fullName>
    </recommendedName>
</protein>
<dbReference type="SUPFAM" id="SSF53067">
    <property type="entry name" value="Actin-like ATPase domain"/>
    <property type="match status" value="1"/>
</dbReference>
<keyword evidence="5" id="KW-1185">Reference proteome</keyword>
<sequence>MGFEVLSYVSDRRLKTPPSLPRKVKQGSAPTRWSDFFMMSFKENYDALRVPRERRKHWATLARDRDKWKNCWRPLKQFEDQRESRISVRIQSRMMCSVGIDLGTTSIKVCAVQGTRILIEDQVRHNANIDGRVGVQDARKIITEAENLLRDVVRRMKKEFSMDIDRIGISGQQHGLVLWTSESLRRGVLDCSELYNWMYPGDPPAAAKLPKSKSNCVFPGYGMRTLCELASYSTFDPKKHWDRCGNIMDYFACYLTGNDEVLMSEHNAYAWGYSSGLEWNAEILPFTPKWIKLPRIVQTYVGKFTKMGDARLEGLQNIPVGVALADLHASIMSVRGHYTGADHAYLILGTSSQLCFVLPNTVKLPPLPVTTHIFTFSDELTLVAAASMNGGNALDAFLSTLRRWSTDATGMSTSLDISRILAEVDRASSSLKNTPRSIPHINSLFIHERGSEDKGVEIRGLKTNTSLIDMLIGVCRGVIRNLFSLVPPELFISYGVKKLFLVGSAKQDRFLVHIKEYLKEHGANHIDLHLAETDTSAAYGIAL</sequence>
<keyword evidence="3" id="KW-0418">Kinase</keyword>
<dbReference type="Proteomes" id="UP001303046">
    <property type="component" value="Unassembled WGS sequence"/>
</dbReference>
<organism evidence="4 5">
    <name type="scientific">Necator americanus</name>
    <name type="common">Human hookworm</name>
    <dbReference type="NCBI Taxonomy" id="51031"/>
    <lineage>
        <taxon>Eukaryota</taxon>
        <taxon>Metazoa</taxon>
        <taxon>Ecdysozoa</taxon>
        <taxon>Nematoda</taxon>
        <taxon>Chromadorea</taxon>
        <taxon>Rhabditida</taxon>
        <taxon>Rhabditina</taxon>
        <taxon>Rhabditomorpha</taxon>
        <taxon>Strongyloidea</taxon>
        <taxon>Ancylostomatidae</taxon>
        <taxon>Bunostominae</taxon>
        <taxon>Necator</taxon>
    </lineage>
</organism>
<dbReference type="EMBL" id="JAVFWL010000003">
    <property type="protein sequence ID" value="KAK6740583.1"/>
    <property type="molecule type" value="Genomic_DNA"/>
</dbReference>
<evidence type="ECO:0008006" key="6">
    <source>
        <dbReference type="Google" id="ProtNLM"/>
    </source>
</evidence>
<evidence type="ECO:0000313" key="4">
    <source>
        <dbReference type="EMBL" id="KAK6740583.1"/>
    </source>
</evidence>
<dbReference type="Gene3D" id="3.30.420.40">
    <property type="match status" value="2"/>
</dbReference>
<reference evidence="4 5" key="1">
    <citation type="submission" date="2023-08" db="EMBL/GenBank/DDBJ databases">
        <title>A Necator americanus chromosomal reference genome.</title>
        <authorList>
            <person name="Ilik V."/>
            <person name="Petrzelkova K.J."/>
            <person name="Pardy F."/>
            <person name="Fuh T."/>
            <person name="Niatou-Singa F.S."/>
            <person name="Gouil Q."/>
            <person name="Baker L."/>
            <person name="Ritchie M.E."/>
            <person name="Jex A.R."/>
            <person name="Gazzola D."/>
            <person name="Li H."/>
            <person name="Toshio Fujiwara R."/>
            <person name="Zhan B."/>
            <person name="Aroian R.V."/>
            <person name="Pafco B."/>
            <person name="Schwarz E.M."/>
        </authorList>
    </citation>
    <scope>NUCLEOTIDE SEQUENCE [LARGE SCALE GENOMIC DNA]</scope>
    <source>
        <strain evidence="4 5">Aroian</strain>
        <tissue evidence="4">Whole animal</tissue>
    </source>
</reference>
<evidence type="ECO:0000256" key="3">
    <source>
        <dbReference type="ARBA" id="ARBA00022777"/>
    </source>
</evidence>
<dbReference type="PANTHER" id="PTHR10196:SF67">
    <property type="entry name" value="SEDOHEPTULOKINASE"/>
    <property type="match status" value="1"/>
</dbReference>
<keyword evidence="2" id="KW-0808">Transferase</keyword>
<evidence type="ECO:0000256" key="1">
    <source>
        <dbReference type="ARBA" id="ARBA00009156"/>
    </source>
</evidence>
<comment type="caution">
    <text evidence="4">The sequence shown here is derived from an EMBL/GenBank/DDBJ whole genome shotgun (WGS) entry which is preliminary data.</text>
</comment>